<dbReference type="AlphaFoldDB" id="A0A4C1WCB5"/>
<reference evidence="2 3" key="1">
    <citation type="journal article" date="2019" name="Commun. Biol.">
        <title>The bagworm genome reveals a unique fibroin gene that provides high tensile strength.</title>
        <authorList>
            <person name="Kono N."/>
            <person name="Nakamura H."/>
            <person name="Ohtoshi R."/>
            <person name="Tomita M."/>
            <person name="Numata K."/>
            <person name="Arakawa K."/>
        </authorList>
    </citation>
    <scope>NUCLEOTIDE SEQUENCE [LARGE SCALE GENOMIC DNA]</scope>
</reference>
<sequence>MRGIQGSKGEWTPSHSTSGEQSTVRSLKTWFRFENRAVISTLMYGTESWVGQKRNESRIYATESLKTSQTTRDVAKLGLRSQPRALLLAPITRLAQPPVCYLHRHRRSGSLDEAAEDSSDNGGSTPKKKTAIEEQWERAGGFELTSVEQETYEKYFYGTEHWNYFTNDEDLGPVILSIKQETLNARDQFSMRISLLLIHQLAFARDCARMNIHSSSYIVTDYDFNEDHITMPFPILIPDLLPMLPLDFYDNPA</sequence>
<name>A0A4C1WCB5_EUMVA</name>
<protein>
    <submittedName>
        <fullName evidence="2">Signal-induced proliferation-associated 1-like protein 1</fullName>
    </submittedName>
</protein>
<evidence type="ECO:0000313" key="2">
    <source>
        <dbReference type="EMBL" id="GBP48693.1"/>
    </source>
</evidence>
<comment type="caution">
    <text evidence="2">The sequence shown here is derived from an EMBL/GenBank/DDBJ whole genome shotgun (WGS) entry which is preliminary data.</text>
</comment>
<dbReference type="STRING" id="151549.A0A4C1WCB5"/>
<dbReference type="GO" id="GO:0005096">
    <property type="term" value="F:GTPase activator activity"/>
    <property type="evidence" value="ECO:0007669"/>
    <property type="project" value="InterPro"/>
</dbReference>
<evidence type="ECO:0000256" key="1">
    <source>
        <dbReference type="SAM" id="MobiDB-lite"/>
    </source>
</evidence>
<feature type="region of interest" description="Disordered" evidence="1">
    <location>
        <begin position="1"/>
        <end position="20"/>
    </location>
</feature>
<dbReference type="OrthoDB" id="2499658at2759"/>
<accession>A0A4C1WCB5</accession>
<dbReference type="InterPro" id="IPR035974">
    <property type="entry name" value="Rap/Ran-GAP_sf"/>
</dbReference>
<dbReference type="Proteomes" id="UP000299102">
    <property type="component" value="Unassembled WGS sequence"/>
</dbReference>
<organism evidence="2 3">
    <name type="scientific">Eumeta variegata</name>
    <name type="common">Bagworm moth</name>
    <name type="synonym">Eumeta japonica</name>
    <dbReference type="NCBI Taxonomy" id="151549"/>
    <lineage>
        <taxon>Eukaryota</taxon>
        <taxon>Metazoa</taxon>
        <taxon>Ecdysozoa</taxon>
        <taxon>Arthropoda</taxon>
        <taxon>Hexapoda</taxon>
        <taxon>Insecta</taxon>
        <taxon>Pterygota</taxon>
        <taxon>Neoptera</taxon>
        <taxon>Endopterygota</taxon>
        <taxon>Lepidoptera</taxon>
        <taxon>Glossata</taxon>
        <taxon>Ditrysia</taxon>
        <taxon>Tineoidea</taxon>
        <taxon>Psychidae</taxon>
        <taxon>Oiketicinae</taxon>
        <taxon>Eumeta</taxon>
    </lineage>
</organism>
<dbReference type="Pfam" id="PF21022">
    <property type="entry name" value="Rap-GAP_dimer"/>
    <property type="match status" value="1"/>
</dbReference>
<dbReference type="Gene3D" id="3.30.1120.160">
    <property type="match status" value="1"/>
</dbReference>
<dbReference type="InterPro" id="IPR050989">
    <property type="entry name" value="Rap1_Ran_GAP"/>
</dbReference>
<dbReference type="PANTHER" id="PTHR15711:SF25">
    <property type="entry name" value="RADISH, ISOFORM I"/>
    <property type="match status" value="1"/>
</dbReference>
<evidence type="ECO:0000313" key="3">
    <source>
        <dbReference type="Proteomes" id="UP000299102"/>
    </source>
</evidence>
<proteinExistence type="predicted"/>
<gene>
    <name evidence="2" type="primary">Sipa1l1</name>
    <name evidence="2" type="ORF">EVAR_88154_1</name>
</gene>
<dbReference type="SUPFAM" id="SSF111347">
    <property type="entry name" value="Rap/Ran-GAP"/>
    <property type="match status" value="1"/>
</dbReference>
<keyword evidence="3" id="KW-1185">Reference proteome</keyword>
<dbReference type="GO" id="GO:0005737">
    <property type="term" value="C:cytoplasm"/>
    <property type="evidence" value="ECO:0007669"/>
    <property type="project" value="TreeGrafter"/>
</dbReference>
<dbReference type="PANTHER" id="PTHR15711">
    <property type="entry name" value="RAP GTPASE-ACTIVATING PROTEIN"/>
    <property type="match status" value="1"/>
</dbReference>
<dbReference type="EMBL" id="BGZK01000529">
    <property type="protein sequence ID" value="GBP48693.1"/>
    <property type="molecule type" value="Genomic_DNA"/>
</dbReference>
<dbReference type="GO" id="GO:0051056">
    <property type="term" value="P:regulation of small GTPase mediated signal transduction"/>
    <property type="evidence" value="ECO:0007669"/>
    <property type="project" value="InterPro"/>
</dbReference>